<feature type="non-terminal residue" evidence="1">
    <location>
        <position position="1"/>
    </location>
</feature>
<proteinExistence type="predicted"/>
<name>A0A061S683_9CHLO</name>
<accession>A0A061S683</accession>
<gene>
    <name evidence="1" type="ORF">TSPGSL018_14909</name>
</gene>
<sequence length="51" mass="5688">KDEKNFEKRVKKCLKLLRGKPLAAVGAPGLKVSHRTPESARSWSAWATLAR</sequence>
<reference evidence="1" key="1">
    <citation type="submission" date="2014-05" db="EMBL/GenBank/DDBJ databases">
        <title>The transcriptome of the halophilic microalga Tetraselmis sp. GSL018 isolated from the Great Salt Lake, Utah.</title>
        <authorList>
            <person name="Jinkerson R.E."/>
            <person name="D'Adamo S."/>
            <person name="Posewitz M.C."/>
        </authorList>
    </citation>
    <scope>NUCLEOTIDE SEQUENCE</scope>
    <source>
        <strain evidence="1">GSL018</strain>
    </source>
</reference>
<dbReference type="EMBL" id="GBEZ01006903">
    <property type="protein sequence ID" value="JAC78519.1"/>
    <property type="molecule type" value="Transcribed_RNA"/>
</dbReference>
<evidence type="ECO:0000313" key="1">
    <source>
        <dbReference type="EMBL" id="JAC78519.1"/>
    </source>
</evidence>
<organism evidence="1">
    <name type="scientific">Tetraselmis sp. GSL018</name>
    <dbReference type="NCBI Taxonomy" id="582737"/>
    <lineage>
        <taxon>Eukaryota</taxon>
        <taxon>Viridiplantae</taxon>
        <taxon>Chlorophyta</taxon>
        <taxon>core chlorophytes</taxon>
        <taxon>Chlorodendrophyceae</taxon>
        <taxon>Chlorodendrales</taxon>
        <taxon>Chlorodendraceae</taxon>
        <taxon>Tetraselmis</taxon>
    </lineage>
</organism>
<dbReference type="AlphaFoldDB" id="A0A061S683"/>
<protein>
    <submittedName>
        <fullName evidence="1">Uncharacterized protein</fullName>
    </submittedName>
</protein>